<accession>A0A9Q5VLZ8</accession>
<name>A0A9Q5VLZ8_PISSA</name>
<gene>
    <name evidence="1" type="ORF">Psal009_00466</name>
</gene>
<protein>
    <submittedName>
        <fullName evidence="1">Uncharacterized protein</fullName>
    </submittedName>
</protein>
<organism evidence="1 2">
    <name type="scientific">Piscirickettsia salmonis</name>
    <dbReference type="NCBI Taxonomy" id="1238"/>
    <lineage>
        <taxon>Bacteria</taxon>
        <taxon>Pseudomonadati</taxon>
        <taxon>Pseudomonadota</taxon>
        <taxon>Gammaproteobacteria</taxon>
        <taxon>Thiotrichales</taxon>
        <taxon>Piscirickettsiaceae</taxon>
        <taxon>Piscirickettsia</taxon>
    </lineage>
</organism>
<proteinExistence type="predicted"/>
<sequence length="225" mass="26263">MQLQLNLTDSHQEPLFMNREWVELSKDTSQIYLQVYALQSVQIHIIQMQQQGDSHSIVSTNDLLEERATSYELQCELGLPCGHMLIDLVFDLNDRVVSQRSLESFTKLVQPIQTLKLLDTHRLNVIEKQVINFIKILKLRQPQDIHFELKAIWPEYIQFHLEDEKTLDLKTKHLYLVEIVADGSGIKVAVNQKYQCCYLFDQDKNSLKKLLNDLHACDVPVSFKQ</sequence>
<dbReference type="EMBL" id="CP038908">
    <property type="protein sequence ID" value="QGO04597.1"/>
    <property type="molecule type" value="Genomic_DNA"/>
</dbReference>
<keyword evidence="2" id="KW-1185">Reference proteome</keyword>
<evidence type="ECO:0000313" key="2">
    <source>
        <dbReference type="Proteomes" id="UP000422232"/>
    </source>
</evidence>
<dbReference type="AlphaFoldDB" id="A0A9Q5VLZ8"/>
<evidence type="ECO:0000313" key="1">
    <source>
        <dbReference type="EMBL" id="QGO04597.1"/>
    </source>
</evidence>
<reference evidence="1 2" key="1">
    <citation type="submission" date="2019-04" db="EMBL/GenBank/DDBJ databases">
        <title>Complete genome sequencing of Piscirickettsia salmonis strain Psal-009.</title>
        <authorList>
            <person name="Schober I."/>
            <person name="Bunk B."/>
            <person name="Sproer C."/>
            <person name="Carril G.P."/>
            <person name="Riedel T."/>
            <person name="Flores-Herrera P.A."/>
            <person name="Nourdin-Galindo G."/>
            <person name="Marshall S.H."/>
            <person name="Overmann J."/>
        </authorList>
    </citation>
    <scope>NUCLEOTIDE SEQUENCE [LARGE SCALE GENOMIC DNA]</scope>
    <source>
        <strain evidence="1 2">Psal-009</strain>
    </source>
</reference>
<dbReference type="Proteomes" id="UP000422232">
    <property type="component" value="Chromosome"/>
</dbReference>